<name>A0A6C0KUV9_9ZZZZ</name>
<proteinExistence type="predicted"/>
<organism evidence="1">
    <name type="scientific">viral metagenome</name>
    <dbReference type="NCBI Taxonomy" id="1070528"/>
    <lineage>
        <taxon>unclassified sequences</taxon>
        <taxon>metagenomes</taxon>
        <taxon>organismal metagenomes</taxon>
    </lineage>
</organism>
<accession>A0A6C0KUV9</accession>
<reference evidence="1" key="1">
    <citation type="journal article" date="2020" name="Nature">
        <title>Giant virus diversity and host interactions through global metagenomics.</title>
        <authorList>
            <person name="Schulz F."/>
            <person name="Roux S."/>
            <person name="Paez-Espino D."/>
            <person name="Jungbluth S."/>
            <person name="Walsh D.A."/>
            <person name="Denef V.J."/>
            <person name="McMahon K.D."/>
            <person name="Konstantinidis K.T."/>
            <person name="Eloe-Fadrosh E.A."/>
            <person name="Kyrpides N.C."/>
            <person name="Woyke T."/>
        </authorList>
    </citation>
    <scope>NUCLEOTIDE SEQUENCE</scope>
    <source>
        <strain evidence="1">GVMAG-S-3300013014-136</strain>
    </source>
</reference>
<dbReference type="EMBL" id="MN740965">
    <property type="protein sequence ID" value="QHU20254.1"/>
    <property type="molecule type" value="Genomic_DNA"/>
</dbReference>
<dbReference type="AlphaFoldDB" id="A0A6C0KUV9"/>
<evidence type="ECO:0000313" key="1">
    <source>
        <dbReference type="EMBL" id="QHU20254.1"/>
    </source>
</evidence>
<protein>
    <submittedName>
        <fullName evidence="1">Uncharacterized protein</fullName>
    </submittedName>
</protein>
<sequence length="508" mass="59198">MLTCLHKVKECSGGEKQLVIIPLLNGQSIDLQFNEQYCEFYPPKQIIYKMHYIPVMNGDLTNVQKFIKNNEHILTQRCNRLVIYIDDEYADGEKKELLKQTLTHNLHKVLISLRLYHIHKTILNAFSDLEFENSAMKENFNIDMTYQLNFDSFSRMKWIQDDIHFLPISIGEPFTRTLKNNLTCQPWFKTYLSNLYSCGKGRLIQKSGTCYLNSVLNGFILSDKLKAIVIRSMEEFVAENPLSIKYITSKLENVLVCPNIFGGVGYQRLMYLFRMIYNMVCKNERPFDRALEQEDVLIEASRELFSQKIPLGQNPTRFTRSSWQKTLLGERLVKGVGGDPNLVFQTLAFDLGLSIVQCRFLPLAEKKFSFSKIQSPTRVEELETDYVSKDVDIIIFQTNNSIYENDIKLNLEKMFYPEFTCEICLLSFYYMNPKTQQSFGGPGHGVLGFKCEEVPKIYDSSTNIIFEANWLELSSQSFDSMRTLFATYTKHATTFEDLWMYIVFVRNR</sequence>